<gene>
    <name evidence="2" type="ORF">GON04_16560</name>
</gene>
<protein>
    <submittedName>
        <fullName evidence="2">Uncharacterized protein</fullName>
    </submittedName>
</protein>
<dbReference type="EMBL" id="WSEL01000009">
    <property type="protein sequence ID" value="MVQ31074.1"/>
    <property type="molecule type" value="Genomic_DNA"/>
</dbReference>
<accession>A0A6N8IVU1</accession>
<organism evidence="2 3">
    <name type="scientific">Ramlibacter pinisoli</name>
    <dbReference type="NCBI Taxonomy" id="2682844"/>
    <lineage>
        <taxon>Bacteria</taxon>
        <taxon>Pseudomonadati</taxon>
        <taxon>Pseudomonadota</taxon>
        <taxon>Betaproteobacteria</taxon>
        <taxon>Burkholderiales</taxon>
        <taxon>Comamonadaceae</taxon>
        <taxon>Ramlibacter</taxon>
    </lineage>
</organism>
<evidence type="ECO:0000313" key="2">
    <source>
        <dbReference type="EMBL" id="MVQ31074.1"/>
    </source>
</evidence>
<reference evidence="2 3" key="1">
    <citation type="submission" date="2019-12" db="EMBL/GenBank/DDBJ databases">
        <authorList>
            <person name="Huq M.A."/>
        </authorList>
    </citation>
    <scope>NUCLEOTIDE SEQUENCE [LARGE SCALE GENOMIC DNA]</scope>
    <source>
        <strain evidence="2 3">MAH-25</strain>
    </source>
</reference>
<name>A0A6N8IVU1_9BURK</name>
<keyword evidence="3" id="KW-1185">Reference proteome</keyword>
<dbReference type="RefSeq" id="WP_157399165.1">
    <property type="nucleotide sequence ID" value="NZ_WSEL01000009.1"/>
</dbReference>
<feature type="compositionally biased region" description="Low complexity" evidence="1">
    <location>
        <begin position="199"/>
        <end position="214"/>
    </location>
</feature>
<proteinExistence type="predicted"/>
<evidence type="ECO:0000313" key="3">
    <source>
        <dbReference type="Proteomes" id="UP000469385"/>
    </source>
</evidence>
<sequence length="262" mass="27291">MNRLQAELQRLYVLPDEPPGADAGRVLLVGSDGRVRTLVLQAALPAGWQALSAAWAGVQADLELPPPAIAVTGVDAYQLWLSLAQPVPLADALAFLEGLCARYLGQVRPDRVATFPAADAATQRMPLVPSLQADAGRWSAFVTPDLAALFADEPWVDLPPSADAQANVLGGLGCIRTDAFVRALAQLRSADAATSEPQAHAATRTPAGAGGATITETDPRRFLLAVMNDGTLDLRLRIEAAKALLAAPSGPDTSAGSRPPRG</sequence>
<evidence type="ECO:0000256" key="1">
    <source>
        <dbReference type="SAM" id="MobiDB-lite"/>
    </source>
</evidence>
<dbReference type="Proteomes" id="UP000469385">
    <property type="component" value="Unassembled WGS sequence"/>
</dbReference>
<dbReference type="AlphaFoldDB" id="A0A6N8IVU1"/>
<feature type="region of interest" description="Disordered" evidence="1">
    <location>
        <begin position="192"/>
        <end position="214"/>
    </location>
</feature>
<comment type="caution">
    <text evidence="2">The sequence shown here is derived from an EMBL/GenBank/DDBJ whole genome shotgun (WGS) entry which is preliminary data.</text>
</comment>